<evidence type="ECO:0000256" key="1">
    <source>
        <dbReference type="SAM" id="MobiDB-lite"/>
    </source>
</evidence>
<dbReference type="EMBL" id="LXQA010772799">
    <property type="protein sequence ID" value="MCI70282.1"/>
    <property type="molecule type" value="Genomic_DNA"/>
</dbReference>
<organism evidence="2 3">
    <name type="scientific">Trifolium medium</name>
    <dbReference type="NCBI Taxonomy" id="97028"/>
    <lineage>
        <taxon>Eukaryota</taxon>
        <taxon>Viridiplantae</taxon>
        <taxon>Streptophyta</taxon>
        <taxon>Embryophyta</taxon>
        <taxon>Tracheophyta</taxon>
        <taxon>Spermatophyta</taxon>
        <taxon>Magnoliopsida</taxon>
        <taxon>eudicotyledons</taxon>
        <taxon>Gunneridae</taxon>
        <taxon>Pentapetalae</taxon>
        <taxon>rosids</taxon>
        <taxon>fabids</taxon>
        <taxon>Fabales</taxon>
        <taxon>Fabaceae</taxon>
        <taxon>Papilionoideae</taxon>
        <taxon>50 kb inversion clade</taxon>
        <taxon>NPAAA clade</taxon>
        <taxon>Hologalegina</taxon>
        <taxon>IRL clade</taxon>
        <taxon>Trifolieae</taxon>
        <taxon>Trifolium</taxon>
    </lineage>
</organism>
<keyword evidence="3" id="KW-1185">Reference proteome</keyword>
<sequence length="22" mass="2519">MMGKERLKEADGGGERSRKVKR</sequence>
<dbReference type="Proteomes" id="UP000265520">
    <property type="component" value="Unassembled WGS sequence"/>
</dbReference>
<evidence type="ECO:0000313" key="2">
    <source>
        <dbReference type="EMBL" id="MCI70282.1"/>
    </source>
</evidence>
<proteinExistence type="predicted"/>
<feature type="region of interest" description="Disordered" evidence="1">
    <location>
        <begin position="1"/>
        <end position="22"/>
    </location>
</feature>
<name>A0A392UA72_9FABA</name>
<comment type="caution">
    <text evidence="2">The sequence shown here is derived from an EMBL/GenBank/DDBJ whole genome shotgun (WGS) entry which is preliminary data.</text>
</comment>
<dbReference type="AlphaFoldDB" id="A0A392UA72"/>
<feature type="non-terminal residue" evidence="2">
    <location>
        <position position="22"/>
    </location>
</feature>
<evidence type="ECO:0000313" key="3">
    <source>
        <dbReference type="Proteomes" id="UP000265520"/>
    </source>
</evidence>
<reference evidence="2 3" key="1">
    <citation type="journal article" date="2018" name="Front. Plant Sci.">
        <title>Red Clover (Trifolium pratense) and Zigzag Clover (T. medium) - A Picture of Genomic Similarities and Differences.</title>
        <authorList>
            <person name="Dluhosova J."/>
            <person name="Istvanek J."/>
            <person name="Nedelnik J."/>
            <person name="Repkova J."/>
        </authorList>
    </citation>
    <scope>NUCLEOTIDE SEQUENCE [LARGE SCALE GENOMIC DNA]</scope>
    <source>
        <strain evidence="3">cv. 10/8</strain>
        <tissue evidence="2">Leaf</tissue>
    </source>
</reference>
<protein>
    <submittedName>
        <fullName evidence="2">Uncharacterized protein</fullName>
    </submittedName>
</protein>
<accession>A0A392UA72</accession>